<evidence type="ECO:0000256" key="4">
    <source>
        <dbReference type="ARBA" id="ARBA00023239"/>
    </source>
</evidence>
<dbReference type="PROSITE" id="PS00166">
    <property type="entry name" value="ENOYL_COA_HYDRATASE"/>
    <property type="match status" value="1"/>
</dbReference>
<evidence type="ECO:0000313" key="15">
    <source>
        <dbReference type="Proteomes" id="UP000230750"/>
    </source>
</evidence>
<dbReference type="EMBL" id="MRZV01000311">
    <property type="protein sequence ID" value="PIK52875.1"/>
    <property type="molecule type" value="Genomic_DNA"/>
</dbReference>
<evidence type="ECO:0000256" key="3">
    <source>
        <dbReference type="ARBA" id="ARBA00022490"/>
    </source>
</evidence>
<gene>
    <name evidence="14" type="ORF">BSL78_10225</name>
</gene>
<dbReference type="EC" id="4.1.1.94" evidence="7"/>
<dbReference type="InterPro" id="IPR001753">
    <property type="entry name" value="Enoyl-CoA_hydra/iso"/>
</dbReference>
<dbReference type="GO" id="GO:0004492">
    <property type="term" value="F:methyl/ethyl malonyl-CoA decarboxylase activity"/>
    <property type="evidence" value="ECO:0007669"/>
    <property type="project" value="UniProtKB-EC"/>
</dbReference>
<evidence type="ECO:0000256" key="13">
    <source>
        <dbReference type="RuleBase" id="RU003707"/>
    </source>
</evidence>
<dbReference type="PANTHER" id="PTHR11941">
    <property type="entry name" value="ENOYL-COA HYDRATASE-RELATED"/>
    <property type="match status" value="1"/>
</dbReference>
<comment type="similarity">
    <text evidence="2 13">Belongs to the enoyl-CoA hydratase/isomerase family.</text>
</comment>
<keyword evidence="3" id="KW-0963">Cytoplasm</keyword>
<dbReference type="InterPro" id="IPR029045">
    <property type="entry name" value="ClpP/crotonase-like_dom_sf"/>
</dbReference>
<dbReference type="GO" id="GO:0005829">
    <property type="term" value="C:cytosol"/>
    <property type="evidence" value="ECO:0007669"/>
    <property type="project" value="UniProtKB-SubCell"/>
</dbReference>
<keyword evidence="4" id="KW-0456">Lyase</keyword>
<dbReference type="Gene3D" id="3.90.226.10">
    <property type="entry name" value="2-enoyl-CoA Hydratase, Chain A, domain 1"/>
    <property type="match status" value="1"/>
</dbReference>
<dbReference type="OrthoDB" id="448450at2759"/>
<name>A0A2G8KY33_STIJA</name>
<keyword evidence="15" id="KW-1185">Reference proteome</keyword>
<dbReference type="STRING" id="307972.A0A2G8KY33"/>
<evidence type="ECO:0000256" key="6">
    <source>
        <dbReference type="ARBA" id="ARBA00036541"/>
    </source>
</evidence>
<organism evidence="14 15">
    <name type="scientific">Stichopus japonicus</name>
    <name type="common">Sea cucumber</name>
    <dbReference type="NCBI Taxonomy" id="307972"/>
    <lineage>
        <taxon>Eukaryota</taxon>
        <taxon>Metazoa</taxon>
        <taxon>Echinodermata</taxon>
        <taxon>Eleutherozoa</taxon>
        <taxon>Echinozoa</taxon>
        <taxon>Holothuroidea</taxon>
        <taxon>Aspidochirotacea</taxon>
        <taxon>Aspidochirotida</taxon>
        <taxon>Stichopodidae</taxon>
        <taxon>Apostichopus</taxon>
    </lineage>
</organism>
<evidence type="ECO:0000256" key="12">
    <source>
        <dbReference type="ARBA" id="ARBA00056546"/>
    </source>
</evidence>
<reference evidence="14 15" key="1">
    <citation type="journal article" date="2017" name="PLoS Biol.">
        <title>The sea cucumber genome provides insights into morphological evolution and visceral regeneration.</title>
        <authorList>
            <person name="Zhang X."/>
            <person name="Sun L."/>
            <person name="Yuan J."/>
            <person name="Sun Y."/>
            <person name="Gao Y."/>
            <person name="Zhang L."/>
            <person name="Li S."/>
            <person name="Dai H."/>
            <person name="Hamel J.F."/>
            <person name="Liu C."/>
            <person name="Yu Y."/>
            <person name="Liu S."/>
            <person name="Lin W."/>
            <person name="Guo K."/>
            <person name="Jin S."/>
            <person name="Xu P."/>
            <person name="Storey K.B."/>
            <person name="Huan P."/>
            <person name="Zhang T."/>
            <person name="Zhou Y."/>
            <person name="Zhang J."/>
            <person name="Lin C."/>
            <person name="Li X."/>
            <person name="Xing L."/>
            <person name="Huo D."/>
            <person name="Sun M."/>
            <person name="Wang L."/>
            <person name="Mercier A."/>
            <person name="Li F."/>
            <person name="Yang H."/>
            <person name="Xiang J."/>
        </authorList>
    </citation>
    <scope>NUCLEOTIDE SEQUENCE [LARGE SCALE GENOMIC DNA]</scope>
    <source>
        <strain evidence="14">Shaxun</strain>
        <tissue evidence="14">Muscle</tissue>
    </source>
</reference>
<evidence type="ECO:0000256" key="8">
    <source>
        <dbReference type="ARBA" id="ARBA00039903"/>
    </source>
</evidence>
<dbReference type="AlphaFoldDB" id="A0A2G8KY33"/>
<dbReference type="CDD" id="cd06558">
    <property type="entry name" value="crotonase-like"/>
    <property type="match status" value="1"/>
</dbReference>
<evidence type="ECO:0000313" key="14">
    <source>
        <dbReference type="EMBL" id="PIK52875.1"/>
    </source>
</evidence>
<proteinExistence type="inferred from homology"/>
<comment type="subcellular location">
    <subcellularLocation>
        <location evidence="1">Cytoplasm</location>
        <location evidence="1">Cytosol</location>
    </subcellularLocation>
</comment>
<evidence type="ECO:0000256" key="7">
    <source>
        <dbReference type="ARBA" id="ARBA00038883"/>
    </source>
</evidence>
<comment type="function">
    <text evidence="12">Decarboxylates ethylmalonyl-CoA, a potentially toxic metabolite, to form butyryl-CoA, suggesting it might be involved in metabolite proofreading. Acts preferentially on (S)-ethylmalonyl-CoA but also has some activity on the (R)-isomer. Also has methylmalonyl-CoA decarboxylase activity at lower level.</text>
</comment>
<dbReference type="Pfam" id="PF00378">
    <property type="entry name" value="ECH_1"/>
    <property type="match status" value="1"/>
</dbReference>
<evidence type="ECO:0000256" key="9">
    <source>
        <dbReference type="ARBA" id="ARBA00042052"/>
    </source>
</evidence>
<evidence type="ECO:0000256" key="10">
    <source>
        <dbReference type="ARBA" id="ARBA00042182"/>
    </source>
</evidence>
<evidence type="ECO:0000256" key="1">
    <source>
        <dbReference type="ARBA" id="ARBA00004514"/>
    </source>
</evidence>
<comment type="catalytic activity">
    <reaction evidence="11">
        <text>(S)-methylmalonyl-CoA + H(+) = propanoyl-CoA + CO2</text>
        <dbReference type="Rhea" id="RHEA:61340"/>
        <dbReference type="ChEBI" id="CHEBI:15378"/>
        <dbReference type="ChEBI" id="CHEBI:16526"/>
        <dbReference type="ChEBI" id="CHEBI:57327"/>
        <dbReference type="ChEBI" id="CHEBI:57392"/>
        <dbReference type="EC" id="4.1.1.94"/>
    </reaction>
    <physiologicalReaction direction="left-to-right" evidence="11">
        <dbReference type="Rhea" id="RHEA:61341"/>
    </physiologicalReaction>
</comment>
<dbReference type="InterPro" id="IPR018376">
    <property type="entry name" value="Enoyl-CoA_hyd/isom_CS"/>
</dbReference>
<evidence type="ECO:0000256" key="2">
    <source>
        <dbReference type="ARBA" id="ARBA00005254"/>
    </source>
</evidence>
<evidence type="ECO:0000256" key="11">
    <source>
        <dbReference type="ARBA" id="ARBA00047446"/>
    </source>
</evidence>
<comment type="catalytic activity">
    <reaction evidence="6">
        <text>(2R)-ethylmalonyl-CoA + H(+) = butanoyl-CoA + CO2</text>
        <dbReference type="Rhea" id="RHEA:59540"/>
        <dbReference type="ChEBI" id="CHEBI:15378"/>
        <dbReference type="ChEBI" id="CHEBI:16526"/>
        <dbReference type="ChEBI" id="CHEBI:57371"/>
        <dbReference type="ChEBI" id="CHEBI:85316"/>
        <dbReference type="EC" id="4.1.1.94"/>
    </reaction>
    <physiologicalReaction direction="left-to-right" evidence="6">
        <dbReference type="Rhea" id="RHEA:59541"/>
    </physiologicalReaction>
</comment>
<dbReference type="PANTHER" id="PTHR11941:SF27">
    <property type="entry name" value="ETHYLMALONYL-COA DECARBOXYLASE"/>
    <property type="match status" value="1"/>
</dbReference>
<accession>A0A2G8KY33</accession>
<comment type="caution">
    <text evidence="14">The sequence shown here is derived from an EMBL/GenBank/DDBJ whole genome shotgun (WGS) entry which is preliminary data.</text>
</comment>
<dbReference type="GO" id="GO:0006635">
    <property type="term" value="P:fatty acid beta-oxidation"/>
    <property type="evidence" value="ECO:0007669"/>
    <property type="project" value="TreeGrafter"/>
</dbReference>
<dbReference type="SUPFAM" id="SSF52096">
    <property type="entry name" value="ClpP/crotonase"/>
    <property type="match status" value="1"/>
</dbReference>
<sequence>MLQAISRRAVLPARLGLKAMSSRADNNEYFYQTDFSHASVVLGETTASMAVDQKHQSMNANYAPHNYVNNRMERTSLKDASGGKVELHRNFETGVAEITLSNPEKANALSGLRVLGGGKAVILFGDPEGSNFCAGADLHTIRQLGTKQGGMMCLFMQNVLSRLQRLPLISVAAVSGRATGGGAELTTACDFRVMSPDASIQFVQAKMGMSPGFGGGSRLVRIVGPRTALKLLTSTQMISSEEALNFGLSDSTVSETKDICQAASDWLGQYTAAPVDVVRAMKTVVKHATELTLDQALLREKHVFTSLWGGPEQRKAFAKVSQK</sequence>
<dbReference type="Proteomes" id="UP000230750">
    <property type="component" value="Unassembled WGS sequence"/>
</dbReference>
<protein>
    <recommendedName>
        <fullName evidence="8">Ethylmalonyl-CoA decarboxylase</fullName>
        <ecNumber evidence="7">4.1.1.94</ecNumber>
    </recommendedName>
    <alternativeName>
        <fullName evidence="10">Enoyl-CoA hydratase domain-containing protein 1</fullName>
    </alternativeName>
    <alternativeName>
        <fullName evidence="9">Methylmalonyl-CoA decarboxylase</fullName>
    </alternativeName>
</protein>
<comment type="catalytic activity">
    <reaction evidence="5">
        <text>(2S)-ethylmalonyl-CoA + H(+) = butanoyl-CoA + CO2</text>
        <dbReference type="Rhea" id="RHEA:32131"/>
        <dbReference type="ChEBI" id="CHEBI:15378"/>
        <dbReference type="ChEBI" id="CHEBI:16526"/>
        <dbReference type="ChEBI" id="CHEBI:57371"/>
        <dbReference type="ChEBI" id="CHEBI:60909"/>
        <dbReference type="EC" id="4.1.1.94"/>
    </reaction>
    <physiologicalReaction direction="left-to-right" evidence="5">
        <dbReference type="Rhea" id="RHEA:32132"/>
    </physiologicalReaction>
</comment>
<evidence type="ECO:0000256" key="5">
    <source>
        <dbReference type="ARBA" id="ARBA00036343"/>
    </source>
</evidence>